<dbReference type="Proteomes" id="UP001232148">
    <property type="component" value="Unassembled WGS sequence"/>
</dbReference>
<evidence type="ECO:0000313" key="3">
    <source>
        <dbReference type="Proteomes" id="UP001232148"/>
    </source>
</evidence>
<evidence type="ECO:0000313" key="2">
    <source>
        <dbReference type="EMBL" id="KAK2024306.1"/>
    </source>
</evidence>
<dbReference type="EMBL" id="MU842969">
    <property type="protein sequence ID" value="KAK2024306.1"/>
    <property type="molecule type" value="Genomic_DNA"/>
</dbReference>
<proteinExistence type="predicted"/>
<keyword evidence="3" id="KW-1185">Reference proteome</keyword>
<protein>
    <submittedName>
        <fullName evidence="2">Uncharacterized protein</fullName>
    </submittedName>
</protein>
<feature type="compositionally biased region" description="Polar residues" evidence="1">
    <location>
        <begin position="23"/>
        <end position="33"/>
    </location>
</feature>
<comment type="caution">
    <text evidence="2">The sequence shown here is derived from an EMBL/GenBank/DDBJ whole genome shotgun (WGS) entry which is preliminary data.</text>
</comment>
<organism evidence="2 3">
    <name type="scientific">Colletotrichum zoysiae</name>
    <dbReference type="NCBI Taxonomy" id="1216348"/>
    <lineage>
        <taxon>Eukaryota</taxon>
        <taxon>Fungi</taxon>
        <taxon>Dikarya</taxon>
        <taxon>Ascomycota</taxon>
        <taxon>Pezizomycotina</taxon>
        <taxon>Sordariomycetes</taxon>
        <taxon>Hypocreomycetidae</taxon>
        <taxon>Glomerellales</taxon>
        <taxon>Glomerellaceae</taxon>
        <taxon>Colletotrichum</taxon>
        <taxon>Colletotrichum graminicola species complex</taxon>
    </lineage>
</organism>
<accession>A0AAD9H9I8</accession>
<gene>
    <name evidence="2" type="ORF">LX32DRAFT_110490</name>
</gene>
<dbReference type="AlphaFoldDB" id="A0AAD9H9I8"/>
<reference evidence="2" key="1">
    <citation type="submission" date="2021-06" db="EMBL/GenBank/DDBJ databases">
        <title>Comparative genomics, transcriptomics and evolutionary studies reveal genomic signatures of adaptation to plant cell wall in hemibiotrophic fungi.</title>
        <authorList>
            <consortium name="DOE Joint Genome Institute"/>
            <person name="Baroncelli R."/>
            <person name="Diaz J.F."/>
            <person name="Benocci T."/>
            <person name="Peng M."/>
            <person name="Battaglia E."/>
            <person name="Haridas S."/>
            <person name="Andreopoulos W."/>
            <person name="Labutti K."/>
            <person name="Pangilinan J."/>
            <person name="Floch G.L."/>
            <person name="Makela M.R."/>
            <person name="Henrissat B."/>
            <person name="Grigoriev I.V."/>
            <person name="Crouch J.A."/>
            <person name="De Vries R.P."/>
            <person name="Sukno S.A."/>
            <person name="Thon M.R."/>
        </authorList>
    </citation>
    <scope>NUCLEOTIDE SEQUENCE</scope>
    <source>
        <strain evidence="2">MAFF235873</strain>
    </source>
</reference>
<sequence>MYKCCPGGWKGVMSQKSNEGYISYGGRNSSEPKSAQHLKRSITNKRKESRERDRSLRCGSDWISARKQSGSLENSGVLIVASPTYTSLVDGHPGGRVALCHARAEVSDGWAFGVRPWLISRQAFCNSCGLDDLASSGDCRRVLGASLYGMVQSESDDRRTNTWLAPGPWRSALANRMVAASIPYPGRRRFYAVSFFSWLFLWGRGWGRIAVSWVSQGGRAVSTCGGRRFGNPAPASRLSPPSALRRIR</sequence>
<evidence type="ECO:0000256" key="1">
    <source>
        <dbReference type="SAM" id="MobiDB-lite"/>
    </source>
</evidence>
<feature type="region of interest" description="Disordered" evidence="1">
    <location>
        <begin position="23"/>
        <end position="53"/>
    </location>
</feature>
<name>A0AAD9H9I8_9PEZI</name>